<evidence type="ECO:0000259" key="2">
    <source>
        <dbReference type="Pfam" id="PF04606"/>
    </source>
</evidence>
<proteinExistence type="predicted"/>
<feature type="region of interest" description="Disordered" evidence="1">
    <location>
        <begin position="36"/>
        <end position="64"/>
    </location>
</feature>
<evidence type="ECO:0000313" key="3">
    <source>
        <dbReference type="EMBL" id="MEZ2739125.1"/>
    </source>
</evidence>
<feature type="region of interest" description="Disordered" evidence="1">
    <location>
        <begin position="142"/>
        <end position="169"/>
    </location>
</feature>
<sequence>MVGRFHFSDSNSQAAKAALVASKRLNEAADAARASAGETAQGSSQAVQAVTAKQPFKGTSKESTRLPCPHCRWPSVIRTSEQMSVLTRQYVFCCVNAECGHTFVGTLEISRTLSPSATPDPSVNLPLSSHVRRDMLRAQLEHAATSAHTARNTAPVTGDLFSQGAPPPD</sequence>
<feature type="compositionally biased region" description="Polar residues" evidence="1">
    <location>
        <begin position="146"/>
        <end position="155"/>
    </location>
</feature>
<feature type="domain" description="Zinc finger Ogr/Delta-type" evidence="2">
    <location>
        <begin position="68"/>
        <end position="113"/>
    </location>
</feature>
<gene>
    <name evidence="3" type="ORF">ACBP88_06550</name>
</gene>
<evidence type="ECO:0000256" key="1">
    <source>
        <dbReference type="SAM" id="MobiDB-lite"/>
    </source>
</evidence>
<reference evidence="3 4" key="1">
    <citation type="submission" date="2024-08" db="EMBL/GenBank/DDBJ databases">
        <authorList>
            <person name="Feng Z."/>
            <person name="Ronholm J."/>
        </authorList>
    </citation>
    <scope>NUCLEOTIDE SEQUENCE [LARGE SCALE GENOMIC DNA]</scope>
    <source>
        <strain evidence="3 4">4-AB0-8</strain>
    </source>
</reference>
<name>A0ABV4IB95_9BURK</name>
<dbReference type="InterPro" id="IPR007684">
    <property type="entry name" value="Znf_Ogr/Delta"/>
</dbReference>
<dbReference type="RefSeq" id="WP_219162242.1">
    <property type="nucleotide sequence ID" value="NZ_DALYTO010000002.1"/>
</dbReference>
<dbReference type="Pfam" id="PF04606">
    <property type="entry name" value="Ogr_Delta"/>
    <property type="match status" value="1"/>
</dbReference>
<comment type="caution">
    <text evidence="3">The sequence shown here is derived from an EMBL/GenBank/DDBJ whole genome shotgun (WGS) entry which is preliminary data.</text>
</comment>
<evidence type="ECO:0000313" key="4">
    <source>
        <dbReference type="Proteomes" id="UP001567350"/>
    </source>
</evidence>
<protein>
    <submittedName>
        <fullName evidence="3">Ogr/Delta-like zinc finger family protein</fullName>
    </submittedName>
</protein>
<dbReference type="EMBL" id="JBGJLR010000005">
    <property type="protein sequence ID" value="MEZ2739125.1"/>
    <property type="molecule type" value="Genomic_DNA"/>
</dbReference>
<dbReference type="Proteomes" id="UP001567350">
    <property type="component" value="Unassembled WGS sequence"/>
</dbReference>
<accession>A0ABV4IB95</accession>
<organism evidence="3 4">
    <name type="scientific">Comamonas jiangduensis</name>
    <dbReference type="NCBI Taxonomy" id="1194168"/>
    <lineage>
        <taxon>Bacteria</taxon>
        <taxon>Pseudomonadati</taxon>
        <taxon>Pseudomonadota</taxon>
        <taxon>Betaproteobacteria</taxon>
        <taxon>Burkholderiales</taxon>
        <taxon>Comamonadaceae</taxon>
        <taxon>Comamonas</taxon>
    </lineage>
</organism>
<keyword evidence="4" id="KW-1185">Reference proteome</keyword>